<dbReference type="InterPro" id="IPR036259">
    <property type="entry name" value="MFS_trans_sf"/>
</dbReference>
<evidence type="ECO:0000259" key="6">
    <source>
        <dbReference type="PROSITE" id="PS50850"/>
    </source>
</evidence>
<feature type="transmembrane region" description="Helical" evidence="5">
    <location>
        <begin position="49"/>
        <end position="70"/>
    </location>
</feature>
<evidence type="ECO:0000256" key="5">
    <source>
        <dbReference type="SAM" id="Phobius"/>
    </source>
</evidence>
<dbReference type="PANTHER" id="PTHR23523:SF2">
    <property type="entry name" value="2-NITROIMIDAZOLE TRANSPORTER"/>
    <property type="match status" value="1"/>
</dbReference>
<feature type="transmembrane region" description="Helical" evidence="5">
    <location>
        <begin position="313"/>
        <end position="334"/>
    </location>
</feature>
<evidence type="ECO:0000313" key="8">
    <source>
        <dbReference type="Proteomes" id="UP000256486"/>
    </source>
</evidence>
<dbReference type="OrthoDB" id="5317164at2"/>
<dbReference type="InterPro" id="IPR052524">
    <property type="entry name" value="MFS_Cyanate_Porter"/>
</dbReference>
<evidence type="ECO:0000256" key="2">
    <source>
        <dbReference type="ARBA" id="ARBA00022692"/>
    </source>
</evidence>
<name>A0A3E0VHY1_9MICO</name>
<evidence type="ECO:0000256" key="4">
    <source>
        <dbReference type="ARBA" id="ARBA00023136"/>
    </source>
</evidence>
<feature type="transmembrane region" description="Helical" evidence="5">
    <location>
        <begin position="287"/>
        <end position="307"/>
    </location>
</feature>
<dbReference type="GO" id="GO:0005886">
    <property type="term" value="C:plasma membrane"/>
    <property type="evidence" value="ECO:0007669"/>
    <property type="project" value="UniProtKB-SubCell"/>
</dbReference>
<reference evidence="7 8" key="1">
    <citation type="submission" date="2017-04" db="EMBL/GenBank/DDBJ databases">
        <title>Comparative genome analysis of Subtercola boreus.</title>
        <authorList>
            <person name="Cho Y.-J."/>
            <person name="Cho A."/>
            <person name="Kim O.-S."/>
            <person name="Lee J.-I."/>
        </authorList>
    </citation>
    <scope>NUCLEOTIDE SEQUENCE [LARGE SCALE GENOMIC DNA]</scope>
    <source>
        <strain evidence="7 8">K300</strain>
    </source>
</reference>
<dbReference type="RefSeq" id="WP_116414940.1">
    <property type="nucleotide sequence ID" value="NZ_NBWZ01000001.1"/>
</dbReference>
<feature type="transmembrane region" description="Helical" evidence="5">
    <location>
        <begin position="221"/>
        <end position="244"/>
    </location>
</feature>
<keyword evidence="3 5" id="KW-1133">Transmembrane helix</keyword>
<feature type="transmembrane region" description="Helical" evidence="5">
    <location>
        <begin position="136"/>
        <end position="159"/>
    </location>
</feature>
<gene>
    <name evidence="7" type="ORF">B7R54_10245</name>
</gene>
<organism evidence="7 8">
    <name type="scientific">Subtercola boreus</name>
    <dbReference type="NCBI Taxonomy" id="120213"/>
    <lineage>
        <taxon>Bacteria</taxon>
        <taxon>Bacillati</taxon>
        <taxon>Actinomycetota</taxon>
        <taxon>Actinomycetes</taxon>
        <taxon>Micrococcales</taxon>
        <taxon>Microbacteriaceae</taxon>
        <taxon>Subtercola</taxon>
    </lineage>
</organism>
<sequence length="414" mass="43294">MTAALPPSQRGGRVLALVGIVLVASNLRTAVAALSPIFTDIGVDIPLTSLDVGIIGTLPPLCFALFGLLAPVFQRSLRVESLLIIALAAMIVGDVLRALSASYPMLVLASALTFAGMGIGNVLLPPLVKKYFPDRIGPLTALYATVMALFALLPPLVAVQVSEGAGWRFSVGMWGILGVLAIVPWVRLLGADRRRTPDPSIVEGVVPEPDAAMLGRARHSALAWSLGLMFGVTALNTYACFAWLPEILTDIAGLDQGGAGAMLSLYTSMGIPASLLIPVIATRVKSVSGIILFGIAAFIAGYLGLLLAPTAALGVWVALAGIGPLLFPLALLLINRRSRTQRGAVALSGFAQGFGYLLGALGPLVVGVLHQLSGGWTAPLLFLLVSVASVLLVVRVVSRPRFIEDDWHRAPRTV</sequence>
<dbReference type="PANTHER" id="PTHR23523">
    <property type="match status" value="1"/>
</dbReference>
<dbReference type="InterPro" id="IPR011701">
    <property type="entry name" value="MFS"/>
</dbReference>
<feature type="transmembrane region" description="Helical" evidence="5">
    <location>
        <begin position="346"/>
        <end position="370"/>
    </location>
</feature>
<dbReference type="InterPro" id="IPR020846">
    <property type="entry name" value="MFS_dom"/>
</dbReference>
<keyword evidence="8" id="KW-1185">Reference proteome</keyword>
<feature type="transmembrane region" description="Helical" evidence="5">
    <location>
        <begin position="105"/>
        <end position="124"/>
    </location>
</feature>
<evidence type="ECO:0000256" key="3">
    <source>
        <dbReference type="ARBA" id="ARBA00022989"/>
    </source>
</evidence>
<dbReference type="GO" id="GO:0022857">
    <property type="term" value="F:transmembrane transporter activity"/>
    <property type="evidence" value="ECO:0007669"/>
    <property type="project" value="InterPro"/>
</dbReference>
<keyword evidence="4 5" id="KW-0472">Membrane</keyword>
<protein>
    <submittedName>
        <fullName evidence="7">MFS transporter</fullName>
    </submittedName>
</protein>
<dbReference type="EMBL" id="NBWZ01000001">
    <property type="protein sequence ID" value="RFA09554.1"/>
    <property type="molecule type" value="Genomic_DNA"/>
</dbReference>
<feature type="transmembrane region" description="Helical" evidence="5">
    <location>
        <begin position="376"/>
        <end position="397"/>
    </location>
</feature>
<accession>A0A3E0VHY1</accession>
<evidence type="ECO:0000313" key="7">
    <source>
        <dbReference type="EMBL" id="RFA09554.1"/>
    </source>
</evidence>
<comment type="subcellular location">
    <subcellularLocation>
        <location evidence="1">Cell membrane</location>
        <topology evidence="1">Multi-pass membrane protein</topology>
    </subcellularLocation>
</comment>
<feature type="transmembrane region" description="Helical" evidence="5">
    <location>
        <begin position="165"/>
        <end position="186"/>
    </location>
</feature>
<dbReference type="AlphaFoldDB" id="A0A3E0VHY1"/>
<dbReference type="Pfam" id="PF07690">
    <property type="entry name" value="MFS_1"/>
    <property type="match status" value="1"/>
</dbReference>
<feature type="domain" description="Major facilitator superfamily (MFS) profile" evidence="6">
    <location>
        <begin position="14"/>
        <end position="401"/>
    </location>
</feature>
<dbReference type="SUPFAM" id="SSF103473">
    <property type="entry name" value="MFS general substrate transporter"/>
    <property type="match status" value="1"/>
</dbReference>
<feature type="transmembrane region" description="Helical" evidence="5">
    <location>
        <begin position="259"/>
        <end position="280"/>
    </location>
</feature>
<proteinExistence type="predicted"/>
<evidence type="ECO:0000256" key="1">
    <source>
        <dbReference type="ARBA" id="ARBA00004651"/>
    </source>
</evidence>
<dbReference type="Gene3D" id="1.20.1250.20">
    <property type="entry name" value="MFS general substrate transporter like domains"/>
    <property type="match status" value="2"/>
</dbReference>
<feature type="transmembrane region" description="Helical" evidence="5">
    <location>
        <begin position="82"/>
        <end position="99"/>
    </location>
</feature>
<dbReference type="Proteomes" id="UP000256486">
    <property type="component" value="Unassembled WGS sequence"/>
</dbReference>
<keyword evidence="2 5" id="KW-0812">Transmembrane</keyword>
<dbReference type="PROSITE" id="PS50850">
    <property type="entry name" value="MFS"/>
    <property type="match status" value="1"/>
</dbReference>
<comment type="caution">
    <text evidence="7">The sequence shown here is derived from an EMBL/GenBank/DDBJ whole genome shotgun (WGS) entry which is preliminary data.</text>
</comment>